<reference evidence="1 2" key="1">
    <citation type="submission" date="2020-06" db="EMBL/GenBank/DDBJ databases">
        <title>Whole-genome sequence of Allochromatium humboldtianum DSM 21881, type strain.</title>
        <authorList>
            <person name="Kyndt J.A."/>
            <person name="Meyer T.E."/>
        </authorList>
    </citation>
    <scope>NUCLEOTIDE SEQUENCE [LARGE SCALE GENOMIC DNA]</scope>
    <source>
        <strain evidence="1 2">DSM 21881</strain>
    </source>
</reference>
<name>A0A850RGU0_9GAMM</name>
<protein>
    <submittedName>
        <fullName evidence="1">Uncharacterized protein</fullName>
    </submittedName>
</protein>
<accession>A0A850RGU0</accession>
<comment type="caution">
    <text evidence="1">The sequence shown here is derived from an EMBL/GenBank/DDBJ whole genome shotgun (WGS) entry which is preliminary data.</text>
</comment>
<organism evidence="1 2">
    <name type="scientific">Allochromatium humboldtianum</name>
    <dbReference type="NCBI Taxonomy" id="504901"/>
    <lineage>
        <taxon>Bacteria</taxon>
        <taxon>Pseudomonadati</taxon>
        <taxon>Pseudomonadota</taxon>
        <taxon>Gammaproteobacteria</taxon>
        <taxon>Chromatiales</taxon>
        <taxon>Chromatiaceae</taxon>
        <taxon>Allochromatium</taxon>
    </lineage>
</organism>
<proteinExistence type="predicted"/>
<evidence type="ECO:0000313" key="2">
    <source>
        <dbReference type="Proteomes" id="UP000592294"/>
    </source>
</evidence>
<dbReference type="EMBL" id="JABZEO010000011">
    <property type="protein sequence ID" value="NVZ10637.1"/>
    <property type="molecule type" value="Genomic_DNA"/>
</dbReference>
<dbReference type="AlphaFoldDB" id="A0A850RGU0"/>
<evidence type="ECO:0000313" key="1">
    <source>
        <dbReference type="EMBL" id="NVZ10637.1"/>
    </source>
</evidence>
<dbReference type="RefSeq" id="WP_176977370.1">
    <property type="nucleotide sequence ID" value="NZ_JABZEO010000011.1"/>
</dbReference>
<dbReference type="Proteomes" id="UP000592294">
    <property type="component" value="Unassembled WGS sequence"/>
</dbReference>
<sequence length="71" mass="8061">MLAPVTLEQARQGWERYHKDRGFFENFSDFARNLGLDPDAAAPRSRVDVQALERQLLEQVAVGGLIHARPE</sequence>
<keyword evidence="2" id="KW-1185">Reference proteome</keyword>
<gene>
    <name evidence="1" type="ORF">HW932_15345</name>
</gene>